<dbReference type="PROSITE" id="PS50059">
    <property type="entry name" value="FKBP_PPIASE"/>
    <property type="match status" value="1"/>
</dbReference>
<comment type="caution">
    <text evidence="13">The sequence shown here is derived from an EMBL/GenBank/DDBJ whole genome shotgun (WGS) entry which is preliminary data.</text>
</comment>
<dbReference type="GO" id="GO:0003755">
    <property type="term" value="F:peptidyl-prolyl cis-trans isomerase activity"/>
    <property type="evidence" value="ECO:0007669"/>
    <property type="project" value="UniProtKB-UniRule"/>
</dbReference>
<dbReference type="OrthoDB" id="9808891at2"/>
<evidence type="ECO:0000313" key="14">
    <source>
        <dbReference type="Proteomes" id="UP000191110"/>
    </source>
</evidence>
<dbReference type="Pfam" id="PF00254">
    <property type="entry name" value="FKBP_C"/>
    <property type="match status" value="1"/>
</dbReference>
<reference evidence="13 14" key="1">
    <citation type="submission" date="2016-11" db="EMBL/GenBank/DDBJ databases">
        <title>Mixed transmission modes and dynamic genome evolution in an obligate animal-bacterial symbiosis.</title>
        <authorList>
            <person name="Russell S.L."/>
            <person name="Corbett-Detig R.B."/>
            <person name="Cavanaugh C.M."/>
        </authorList>
    </citation>
    <scope>NUCLEOTIDE SEQUENCE [LARGE SCALE GENOMIC DNA]</scope>
    <source>
        <strain evidence="13">Sveles-Q1</strain>
    </source>
</reference>
<dbReference type="EMBL" id="MPRL01000002">
    <property type="protein sequence ID" value="OOZ42203.1"/>
    <property type="molecule type" value="Genomic_DNA"/>
</dbReference>
<keyword evidence="7 9" id="KW-0413">Isomerase</keyword>
<evidence type="ECO:0000256" key="9">
    <source>
        <dbReference type="PROSITE-ProRule" id="PRU00277"/>
    </source>
</evidence>
<dbReference type="GO" id="GO:0005737">
    <property type="term" value="C:cytoplasm"/>
    <property type="evidence" value="ECO:0007669"/>
    <property type="project" value="UniProtKB-SubCell"/>
</dbReference>
<dbReference type="EC" id="5.2.1.8" evidence="10"/>
<evidence type="ECO:0000256" key="2">
    <source>
        <dbReference type="ARBA" id="ARBA00004496"/>
    </source>
</evidence>
<dbReference type="InterPro" id="IPR046357">
    <property type="entry name" value="PPIase_dom_sf"/>
</dbReference>
<proteinExistence type="inferred from homology"/>
<dbReference type="InterPro" id="IPR001179">
    <property type="entry name" value="PPIase_FKBP_dom"/>
</dbReference>
<evidence type="ECO:0000256" key="10">
    <source>
        <dbReference type="RuleBase" id="RU003915"/>
    </source>
</evidence>
<dbReference type="AlphaFoldDB" id="A0A1T2LAS3"/>
<evidence type="ECO:0000313" key="13">
    <source>
        <dbReference type="EMBL" id="OOZ42203.1"/>
    </source>
</evidence>
<evidence type="ECO:0000256" key="11">
    <source>
        <dbReference type="SAM" id="MobiDB-lite"/>
    </source>
</evidence>
<dbReference type="PANTHER" id="PTHR47861">
    <property type="entry name" value="FKBP-TYPE PEPTIDYL-PROLYL CIS-TRANS ISOMERASE SLYD"/>
    <property type="match status" value="1"/>
</dbReference>
<dbReference type="PANTHER" id="PTHR47861:SF3">
    <property type="entry name" value="FKBP-TYPE PEPTIDYL-PROLYL CIS-TRANS ISOMERASE SLYD"/>
    <property type="match status" value="1"/>
</dbReference>
<evidence type="ECO:0000256" key="5">
    <source>
        <dbReference type="ARBA" id="ARBA00023110"/>
    </source>
</evidence>
<feature type="region of interest" description="Disordered" evidence="11">
    <location>
        <begin position="143"/>
        <end position="166"/>
    </location>
</feature>
<keyword evidence="4" id="KW-0963">Cytoplasm</keyword>
<dbReference type="RefSeq" id="WP_078482230.1">
    <property type="nucleotide sequence ID" value="NZ_MPRL01000002.1"/>
</dbReference>
<name>A0A1T2LAS3_9GAMM</name>
<gene>
    <name evidence="13" type="ORF">BOW53_01080</name>
</gene>
<dbReference type="SUPFAM" id="SSF54534">
    <property type="entry name" value="FKBP-like"/>
    <property type="match status" value="1"/>
</dbReference>
<evidence type="ECO:0000256" key="8">
    <source>
        <dbReference type="ARBA" id="ARBA00037071"/>
    </source>
</evidence>
<evidence type="ECO:0000256" key="1">
    <source>
        <dbReference type="ARBA" id="ARBA00000971"/>
    </source>
</evidence>
<keyword evidence="14" id="KW-1185">Reference proteome</keyword>
<dbReference type="Proteomes" id="UP000191110">
    <property type="component" value="Unassembled WGS sequence"/>
</dbReference>
<comment type="similarity">
    <text evidence="3 10">Belongs to the FKBP-type PPIase family.</text>
</comment>
<feature type="domain" description="PPIase FKBP-type" evidence="12">
    <location>
        <begin position="4"/>
        <end position="82"/>
    </location>
</feature>
<protein>
    <recommendedName>
        <fullName evidence="10">Peptidyl-prolyl cis-trans isomerase</fullName>
        <ecNumber evidence="10">5.2.1.8</ecNumber>
    </recommendedName>
</protein>
<evidence type="ECO:0000256" key="3">
    <source>
        <dbReference type="ARBA" id="ARBA00006577"/>
    </source>
</evidence>
<keyword evidence="5 9" id="KW-0697">Rotamase</keyword>
<dbReference type="GO" id="GO:0042026">
    <property type="term" value="P:protein refolding"/>
    <property type="evidence" value="ECO:0007669"/>
    <property type="project" value="UniProtKB-ARBA"/>
</dbReference>
<comment type="function">
    <text evidence="8">Also involved in hydrogenase metallocenter assembly, probably by participating in the nickel insertion step. This function in hydrogenase biosynthesis requires chaperone activity and the presence of the metal-binding domain, but not PPIase activity.</text>
</comment>
<comment type="subcellular location">
    <subcellularLocation>
        <location evidence="2">Cytoplasm</location>
    </subcellularLocation>
</comment>
<evidence type="ECO:0000256" key="4">
    <source>
        <dbReference type="ARBA" id="ARBA00022490"/>
    </source>
</evidence>
<dbReference type="Gene3D" id="3.10.50.40">
    <property type="match status" value="1"/>
</dbReference>
<evidence type="ECO:0000256" key="6">
    <source>
        <dbReference type="ARBA" id="ARBA00023186"/>
    </source>
</evidence>
<evidence type="ECO:0000259" key="12">
    <source>
        <dbReference type="PROSITE" id="PS50059"/>
    </source>
</evidence>
<organism evidence="13 14">
    <name type="scientific">Solemya pervernicosa gill symbiont</name>
    <dbReference type="NCBI Taxonomy" id="642797"/>
    <lineage>
        <taxon>Bacteria</taxon>
        <taxon>Pseudomonadati</taxon>
        <taxon>Pseudomonadota</taxon>
        <taxon>Gammaproteobacteria</taxon>
        <taxon>sulfur-oxidizing symbionts</taxon>
    </lineage>
</organism>
<comment type="catalytic activity">
    <reaction evidence="1 9 10">
        <text>[protein]-peptidylproline (omega=180) = [protein]-peptidylproline (omega=0)</text>
        <dbReference type="Rhea" id="RHEA:16237"/>
        <dbReference type="Rhea" id="RHEA-COMP:10747"/>
        <dbReference type="Rhea" id="RHEA-COMP:10748"/>
        <dbReference type="ChEBI" id="CHEBI:83833"/>
        <dbReference type="ChEBI" id="CHEBI:83834"/>
        <dbReference type="EC" id="5.2.1.8"/>
    </reaction>
</comment>
<sequence length="166" mass="18253">MQIANNMVVSFEYTLTDKEGNVIDSSEGREPLAYIHGTGSIIPGLEKEMEGKSVDHEMKVTVSPEEGYGERDDQAIQDIPRDRFENADEITVGMQFHTQNEQGVQIVTVISTTDESIQVDANHPLAGETLSFDVKIVEVREASQEELDHGHIHGPGGHDHGEEAEG</sequence>
<evidence type="ECO:0000256" key="7">
    <source>
        <dbReference type="ARBA" id="ARBA00023235"/>
    </source>
</evidence>
<keyword evidence="6" id="KW-0143">Chaperone</keyword>
<accession>A0A1T2LAS3</accession>